<proteinExistence type="predicted"/>
<dbReference type="AlphaFoldDB" id="A0A7Y9ERV6"/>
<dbReference type="SUPFAM" id="SSF50475">
    <property type="entry name" value="FMN-binding split barrel"/>
    <property type="match status" value="1"/>
</dbReference>
<dbReference type="InterPro" id="IPR011576">
    <property type="entry name" value="Pyridox_Oxase_N"/>
</dbReference>
<feature type="domain" description="Pyridoxamine 5'-phosphate oxidase N-terminal" evidence="1">
    <location>
        <begin position="23"/>
        <end position="129"/>
    </location>
</feature>
<dbReference type="Pfam" id="PF01243">
    <property type="entry name" value="PNPOx_N"/>
    <property type="match status" value="1"/>
</dbReference>
<protein>
    <recommendedName>
        <fullName evidence="1">Pyridoxamine 5'-phosphate oxidase N-terminal domain-containing protein</fullName>
    </recommendedName>
</protein>
<sequence length="181" mass="19894">MTAPMTAAMSTQDITEVMNRPYARELLASRIPARLAYTGLDRTPRVVPVGYDWDGARITVASAVSSAKTKALQETPNVALTIDSEDFPPKVLLLRGTAQVDVVAGVPDVFLRASRRRMSDDHWPDWKTGVHALYDQMAVITITPTWAKLLDFETTIPKAEHDMMHARSHDASVADGALHQG</sequence>
<accession>A0A7Y9ERV6</accession>
<dbReference type="Proteomes" id="UP000529783">
    <property type="component" value="Unassembled WGS sequence"/>
</dbReference>
<name>A0A7Y9ERV6_9ACTN</name>
<organism evidence="2 3">
    <name type="scientific">Actinomadura luteofluorescens</name>
    <dbReference type="NCBI Taxonomy" id="46163"/>
    <lineage>
        <taxon>Bacteria</taxon>
        <taxon>Bacillati</taxon>
        <taxon>Actinomycetota</taxon>
        <taxon>Actinomycetes</taxon>
        <taxon>Streptosporangiales</taxon>
        <taxon>Thermomonosporaceae</taxon>
        <taxon>Actinomadura</taxon>
    </lineage>
</organism>
<reference evidence="2 3" key="1">
    <citation type="submission" date="2020-07" db="EMBL/GenBank/DDBJ databases">
        <title>Sequencing the genomes of 1000 actinobacteria strains.</title>
        <authorList>
            <person name="Klenk H.-P."/>
        </authorList>
    </citation>
    <scope>NUCLEOTIDE SEQUENCE [LARGE SCALE GENOMIC DNA]</scope>
    <source>
        <strain evidence="2 3">DSM 40398</strain>
    </source>
</reference>
<comment type="caution">
    <text evidence="2">The sequence shown here is derived from an EMBL/GenBank/DDBJ whole genome shotgun (WGS) entry which is preliminary data.</text>
</comment>
<gene>
    <name evidence="2" type="ORF">BJY14_007963</name>
</gene>
<dbReference type="EMBL" id="JACCBA010000001">
    <property type="protein sequence ID" value="NYD51980.1"/>
    <property type="molecule type" value="Genomic_DNA"/>
</dbReference>
<keyword evidence="3" id="KW-1185">Reference proteome</keyword>
<evidence type="ECO:0000259" key="1">
    <source>
        <dbReference type="Pfam" id="PF01243"/>
    </source>
</evidence>
<evidence type="ECO:0000313" key="2">
    <source>
        <dbReference type="EMBL" id="NYD51980.1"/>
    </source>
</evidence>
<dbReference type="RefSeq" id="WP_218905797.1">
    <property type="nucleotide sequence ID" value="NZ_JACCBA010000001.1"/>
</dbReference>
<evidence type="ECO:0000313" key="3">
    <source>
        <dbReference type="Proteomes" id="UP000529783"/>
    </source>
</evidence>
<dbReference type="InterPro" id="IPR012349">
    <property type="entry name" value="Split_barrel_FMN-bd"/>
</dbReference>
<dbReference type="Gene3D" id="2.30.110.10">
    <property type="entry name" value="Electron Transport, Fmn-binding Protein, Chain A"/>
    <property type="match status" value="1"/>
</dbReference>